<dbReference type="EMBL" id="JAAGNC010000061">
    <property type="protein sequence ID" value="NEC55761.1"/>
    <property type="molecule type" value="Genomic_DNA"/>
</dbReference>
<reference evidence="2 3" key="1">
    <citation type="submission" date="2020-01" db="EMBL/GenBank/DDBJ databases">
        <title>Insect and environment-associated Actinomycetes.</title>
        <authorList>
            <person name="Currrie C."/>
            <person name="Chevrette M."/>
            <person name="Carlson C."/>
            <person name="Stubbendieck R."/>
            <person name="Wendt-Pienkowski E."/>
        </authorList>
    </citation>
    <scope>NUCLEOTIDE SEQUENCE [LARGE SCALE GENOMIC DNA]</scope>
    <source>
        <strain evidence="2 3">SID8386</strain>
    </source>
</reference>
<evidence type="ECO:0000256" key="1">
    <source>
        <dbReference type="SAM" id="Phobius"/>
    </source>
</evidence>
<feature type="transmembrane region" description="Helical" evidence="1">
    <location>
        <begin position="61"/>
        <end position="82"/>
    </location>
</feature>
<accession>A0ABX0BJS3</accession>
<evidence type="ECO:0000313" key="3">
    <source>
        <dbReference type="Proteomes" id="UP000470404"/>
    </source>
</evidence>
<dbReference type="RefSeq" id="WP_067581155.1">
    <property type="nucleotide sequence ID" value="NZ_JAAGNC010000061.1"/>
</dbReference>
<organism evidence="2 3">
    <name type="scientific">Amycolatopsis rubida</name>
    <dbReference type="NCBI Taxonomy" id="112413"/>
    <lineage>
        <taxon>Bacteria</taxon>
        <taxon>Bacillati</taxon>
        <taxon>Actinomycetota</taxon>
        <taxon>Actinomycetes</taxon>
        <taxon>Pseudonocardiales</taxon>
        <taxon>Pseudonocardiaceae</taxon>
        <taxon>Amycolatopsis</taxon>
    </lineage>
</organism>
<gene>
    <name evidence="2" type="ORF">G3I59_09190</name>
</gene>
<feature type="transmembrane region" description="Helical" evidence="1">
    <location>
        <begin position="102"/>
        <end position="124"/>
    </location>
</feature>
<dbReference type="Proteomes" id="UP000470404">
    <property type="component" value="Unassembled WGS sequence"/>
</dbReference>
<keyword evidence="1" id="KW-0812">Transmembrane</keyword>
<proteinExistence type="predicted"/>
<evidence type="ECO:0000313" key="2">
    <source>
        <dbReference type="EMBL" id="NEC55761.1"/>
    </source>
</evidence>
<protein>
    <submittedName>
        <fullName evidence="2">ABC transporter permease</fullName>
    </submittedName>
</protein>
<name>A0ABX0BJS3_9PSEU</name>
<sequence>MTSTGLPAPAAPETTAVTIARSPGEVDSRVTYVSFAAAYILGHGTAAVSKGPDPLVAMPGWVPLAVLGTGLVVGSVNAGIAATRARRGAPAPDARSGQLLGISWISAFVGVFLAVTGLTTSLGMPQLQDILWPTVAGFVVGLLYLGEGAARRNLLHYGLGTWLTLISTAALFLGVPALLWVLAVAGGGGFAVAAFLERRRLATPAIRNRRPAS</sequence>
<comment type="caution">
    <text evidence="2">The sequence shown here is derived from an EMBL/GenBank/DDBJ whole genome shotgun (WGS) entry which is preliminary data.</text>
</comment>
<feature type="transmembrane region" description="Helical" evidence="1">
    <location>
        <begin position="130"/>
        <end position="147"/>
    </location>
</feature>
<keyword evidence="1" id="KW-1133">Transmembrane helix</keyword>
<keyword evidence="3" id="KW-1185">Reference proteome</keyword>
<keyword evidence="1" id="KW-0472">Membrane</keyword>
<feature type="transmembrane region" description="Helical" evidence="1">
    <location>
        <begin position="154"/>
        <end position="172"/>
    </location>
</feature>
<feature type="transmembrane region" description="Helical" evidence="1">
    <location>
        <begin position="178"/>
        <end position="196"/>
    </location>
</feature>